<dbReference type="Gene3D" id="3.10.10.10">
    <property type="entry name" value="HIV Type 1 Reverse Transcriptase, subunit A, domain 1"/>
    <property type="match status" value="1"/>
</dbReference>
<evidence type="ECO:0000256" key="1">
    <source>
        <dbReference type="ARBA" id="ARBA00022679"/>
    </source>
</evidence>
<name>A0A183TP97_SCHSO</name>
<reference evidence="8" key="1">
    <citation type="submission" date="2016-06" db="UniProtKB">
        <authorList>
            <consortium name="WormBaseParasite"/>
        </authorList>
    </citation>
    <scope>IDENTIFICATION</scope>
</reference>
<dbReference type="OrthoDB" id="10056300at2759"/>
<keyword evidence="3" id="KW-0540">Nuclease</keyword>
<reference evidence="6 7" key="2">
    <citation type="submission" date="2018-11" db="EMBL/GenBank/DDBJ databases">
        <authorList>
            <consortium name="Pathogen Informatics"/>
        </authorList>
    </citation>
    <scope>NUCLEOTIDE SEQUENCE [LARGE SCALE GENOMIC DNA]</scope>
    <source>
        <strain evidence="6 7">NST_G2</strain>
    </source>
</reference>
<keyword evidence="4" id="KW-0255">Endonuclease</keyword>
<feature type="region of interest" description="Disordered" evidence="5">
    <location>
        <begin position="1"/>
        <end position="23"/>
    </location>
</feature>
<dbReference type="InterPro" id="IPR050951">
    <property type="entry name" value="Retrovirus_Pol_polyprotein"/>
</dbReference>
<proteinExistence type="predicted"/>
<organism evidence="8">
    <name type="scientific">Schistocephalus solidus</name>
    <name type="common">Tapeworm</name>
    <dbReference type="NCBI Taxonomy" id="70667"/>
    <lineage>
        <taxon>Eukaryota</taxon>
        <taxon>Metazoa</taxon>
        <taxon>Spiralia</taxon>
        <taxon>Lophotrochozoa</taxon>
        <taxon>Platyhelminthes</taxon>
        <taxon>Cestoda</taxon>
        <taxon>Eucestoda</taxon>
        <taxon>Diphyllobothriidea</taxon>
        <taxon>Diphyllobothriidae</taxon>
        <taxon>Schistocephalus</taxon>
    </lineage>
</organism>
<dbReference type="InterPro" id="IPR043502">
    <property type="entry name" value="DNA/RNA_pol_sf"/>
</dbReference>
<keyword evidence="7" id="KW-1185">Reference proteome</keyword>
<dbReference type="STRING" id="70667.A0A183TP97"/>
<dbReference type="GO" id="GO:0004519">
    <property type="term" value="F:endonuclease activity"/>
    <property type="evidence" value="ECO:0007669"/>
    <property type="project" value="UniProtKB-KW"/>
</dbReference>
<keyword evidence="4" id="KW-0378">Hydrolase</keyword>
<dbReference type="InterPro" id="IPR021109">
    <property type="entry name" value="Peptidase_aspartic_dom_sf"/>
</dbReference>
<evidence type="ECO:0000256" key="3">
    <source>
        <dbReference type="ARBA" id="ARBA00022722"/>
    </source>
</evidence>
<protein>
    <submittedName>
        <fullName evidence="8">Peptidase A2 domain-containing protein</fullName>
    </submittedName>
</protein>
<dbReference type="Gene3D" id="3.30.70.270">
    <property type="match status" value="1"/>
</dbReference>
<dbReference type="WBParaSite" id="SSLN_0001897901-mRNA-1">
    <property type="protein sequence ID" value="SSLN_0001897901-mRNA-1"/>
    <property type="gene ID" value="SSLN_0001897901"/>
</dbReference>
<dbReference type="PANTHER" id="PTHR37984:SF5">
    <property type="entry name" value="PROTEIN NYNRIN-LIKE"/>
    <property type="match status" value="1"/>
</dbReference>
<dbReference type="Proteomes" id="UP000275846">
    <property type="component" value="Unassembled WGS sequence"/>
</dbReference>
<dbReference type="PANTHER" id="PTHR37984">
    <property type="entry name" value="PROTEIN CBG26694"/>
    <property type="match status" value="1"/>
</dbReference>
<dbReference type="SUPFAM" id="SSF56672">
    <property type="entry name" value="DNA/RNA polymerases"/>
    <property type="match status" value="1"/>
</dbReference>
<evidence type="ECO:0000256" key="5">
    <source>
        <dbReference type="SAM" id="MobiDB-lite"/>
    </source>
</evidence>
<evidence type="ECO:0000313" key="7">
    <source>
        <dbReference type="Proteomes" id="UP000275846"/>
    </source>
</evidence>
<dbReference type="SUPFAM" id="SSF50630">
    <property type="entry name" value="Acid proteases"/>
    <property type="match status" value="1"/>
</dbReference>
<evidence type="ECO:0000256" key="2">
    <source>
        <dbReference type="ARBA" id="ARBA00022695"/>
    </source>
</evidence>
<gene>
    <name evidence="6" type="ORF">SSLN_LOCUS18296</name>
</gene>
<dbReference type="GO" id="GO:0016779">
    <property type="term" value="F:nucleotidyltransferase activity"/>
    <property type="evidence" value="ECO:0007669"/>
    <property type="project" value="UniProtKB-KW"/>
</dbReference>
<dbReference type="EMBL" id="UYSU01044088">
    <property type="protein sequence ID" value="VDM04682.1"/>
    <property type="molecule type" value="Genomic_DNA"/>
</dbReference>
<evidence type="ECO:0000313" key="6">
    <source>
        <dbReference type="EMBL" id="VDM04682.1"/>
    </source>
</evidence>
<evidence type="ECO:0000313" key="8">
    <source>
        <dbReference type="WBParaSite" id="SSLN_0001897901-mRNA-1"/>
    </source>
</evidence>
<evidence type="ECO:0000256" key="4">
    <source>
        <dbReference type="ARBA" id="ARBA00022759"/>
    </source>
</evidence>
<sequence>MVRLQTPEDSLPVLQENRSHRTSELLYKRTNTNMHTTYPNPAGDGEAKLRMFSTNTPLQSPYNITIPMDRHPVKFEIDTGAAATLVNEASLPKVPHLLPTRSTFLFKAQSVTYAVASKVEEELDRLQKADIIEPMQYSEWAAPIVPVLKSDGTVRICGDYNLTINSATKQNPCPLPHVEDLYASLLGGRKSPTLNLKHAYDQVVLDMES</sequence>
<accession>A0A183TP97</accession>
<keyword evidence="2" id="KW-0548">Nucleotidyltransferase</keyword>
<keyword evidence="1" id="KW-0808">Transferase</keyword>
<dbReference type="InterPro" id="IPR043128">
    <property type="entry name" value="Rev_trsase/Diguanyl_cyclase"/>
</dbReference>
<dbReference type="AlphaFoldDB" id="A0A183TP97"/>